<dbReference type="GeneID" id="36515643"/>
<evidence type="ECO:0000256" key="1">
    <source>
        <dbReference type="SAM" id="MobiDB-lite"/>
    </source>
</evidence>
<dbReference type="RefSeq" id="XP_024664220.1">
    <property type="nucleotide sequence ID" value="XM_024808452.1"/>
</dbReference>
<evidence type="ECO:0000313" key="2">
    <source>
        <dbReference type="EMBL" id="PRT54275.1"/>
    </source>
</evidence>
<dbReference type="Gene3D" id="3.30.70.330">
    <property type="match status" value="1"/>
</dbReference>
<dbReference type="AlphaFoldDB" id="A0A2T0FH11"/>
<gene>
    <name evidence="2" type="ORF">B9G98_01895</name>
</gene>
<dbReference type="OrthoDB" id="4073963at2759"/>
<organism evidence="2 3">
    <name type="scientific">Wickerhamiella sorbophila</name>
    <dbReference type="NCBI Taxonomy" id="45607"/>
    <lineage>
        <taxon>Eukaryota</taxon>
        <taxon>Fungi</taxon>
        <taxon>Dikarya</taxon>
        <taxon>Ascomycota</taxon>
        <taxon>Saccharomycotina</taxon>
        <taxon>Dipodascomycetes</taxon>
        <taxon>Dipodascales</taxon>
        <taxon>Trichomonascaceae</taxon>
        <taxon>Wickerhamiella</taxon>
    </lineage>
</organism>
<dbReference type="EMBL" id="NDIQ01000021">
    <property type="protein sequence ID" value="PRT54275.1"/>
    <property type="molecule type" value="Genomic_DNA"/>
</dbReference>
<dbReference type="STRING" id="45607.A0A2T0FH11"/>
<feature type="compositionally biased region" description="Polar residues" evidence="1">
    <location>
        <begin position="15"/>
        <end position="25"/>
    </location>
</feature>
<proteinExistence type="predicted"/>
<evidence type="ECO:0000313" key="3">
    <source>
        <dbReference type="Proteomes" id="UP000238350"/>
    </source>
</evidence>
<sequence length="341" mass="38038">MGRAGIFKGQRRPLGQTSTNVVSTESSRTFMKIGWHGSSSINSSSTEGYMSKELCSSSEASVATESTALSSEGKAEDSLRRWLVSKTRPIRESIFPRDHAIRQASNVMPERPPQETLKPKQQAATRLEFSTCTRASTIAQQIVLAPSVRLVIVQFEPTWSINCVLSQVCGGPLEKVNLADNNLELHFLHSACAQRFYYYAKSGQFTVRGRALKVGCPTDVSLSISGSEDKMRDEEFEQAILGGARRTLTVSQRVHSPTQRLTPSKICIRELKAMFESMGRVLLVRPMFTRKGEAFVIQYEDISSAIRAKHALDHNLAPFSSLHRWKSEYIKDSTERPCVFA</sequence>
<dbReference type="InterPro" id="IPR012677">
    <property type="entry name" value="Nucleotide-bd_a/b_plait_sf"/>
</dbReference>
<comment type="caution">
    <text evidence="2">The sequence shown here is derived from an EMBL/GenBank/DDBJ whole genome shotgun (WGS) entry which is preliminary data.</text>
</comment>
<name>A0A2T0FH11_9ASCO</name>
<protein>
    <submittedName>
        <fullName evidence="2">Sporulation-specific protein 2</fullName>
    </submittedName>
</protein>
<dbReference type="Proteomes" id="UP000238350">
    <property type="component" value="Unassembled WGS sequence"/>
</dbReference>
<accession>A0A2T0FH11</accession>
<reference evidence="2 3" key="1">
    <citation type="submission" date="2017-04" db="EMBL/GenBank/DDBJ databases">
        <title>Genome sequencing of [Candida] sorbophila.</title>
        <authorList>
            <person name="Ahn J.O."/>
        </authorList>
    </citation>
    <scope>NUCLEOTIDE SEQUENCE [LARGE SCALE GENOMIC DNA]</scope>
    <source>
        <strain evidence="2 3">DS02</strain>
    </source>
</reference>
<feature type="region of interest" description="Disordered" evidence="1">
    <location>
        <begin position="1"/>
        <end position="25"/>
    </location>
</feature>
<keyword evidence="3" id="KW-1185">Reference proteome</keyword>